<protein>
    <submittedName>
        <fullName evidence="1">DUF2239 family protein</fullName>
    </submittedName>
</protein>
<keyword evidence="2" id="KW-1185">Reference proteome</keyword>
<evidence type="ECO:0000313" key="1">
    <source>
        <dbReference type="EMBL" id="GMU06578.1"/>
    </source>
</evidence>
<proteinExistence type="predicted"/>
<dbReference type="InterPro" id="IPR018715">
    <property type="entry name" value="DUF2239"/>
</dbReference>
<evidence type="ECO:0000313" key="2">
    <source>
        <dbReference type="Proteomes" id="UP001342631"/>
    </source>
</evidence>
<dbReference type="Proteomes" id="UP001342631">
    <property type="component" value="Unassembled WGS sequence"/>
</dbReference>
<dbReference type="Pfam" id="PF09998">
    <property type="entry name" value="DUF2239"/>
    <property type="match status" value="1"/>
</dbReference>
<reference evidence="1 2" key="1">
    <citation type="journal article" date="2024" name="Arch. Microbiol.">
        <title>Corallococcus caeni sp. nov., a novel myxobacterium isolated from activated sludge.</title>
        <authorList>
            <person name="Tomita S."/>
            <person name="Nakai R."/>
            <person name="Kuroda K."/>
            <person name="Kurashita H."/>
            <person name="Hatamoto M."/>
            <person name="Yamaguchi T."/>
            <person name="Narihiro T."/>
        </authorList>
    </citation>
    <scope>NUCLEOTIDE SEQUENCE [LARGE SCALE GENOMIC DNA]</scope>
    <source>
        <strain evidence="1 2">NO1</strain>
    </source>
</reference>
<gene>
    <name evidence="1" type="ORF">ASNO1_28310</name>
</gene>
<accession>A0ABQ6QRC4</accession>
<organism evidence="1 2">
    <name type="scientific">Corallococcus caeni</name>
    <dbReference type="NCBI Taxonomy" id="3082388"/>
    <lineage>
        <taxon>Bacteria</taxon>
        <taxon>Pseudomonadati</taxon>
        <taxon>Myxococcota</taxon>
        <taxon>Myxococcia</taxon>
        <taxon>Myxococcales</taxon>
        <taxon>Cystobacterineae</taxon>
        <taxon>Myxococcaceae</taxon>
        <taxon>Corallococcus</taxon>
    </lineage>
</organism>
<comment type="caution">
    <text evidence="1">The sequence shown here is derived from an EMBL/GenBank/DDBJ whole genome shotgun (WGS) entry which is preliminary data.</text>
</comment>
<name>A0ABQ6QRC4_9BACT</name>
<sequence length="200" mass="21595">MPVMPSPSVTWTAFAGQRLIASGTPAEVVTAAKGALDAGESESLLLFDDATGRTVDFHLRGTLEEVLARLQPAPDPAAESSEPRGPGRPKLGVVAREVTLLPRHWEWLSEQPGGASVALRKLVEAARASSGDADRVRRAQAATDRFMTTMAGNAPGYEEAARALYAGDRTRFNKWTRSWPDDIRECARRLAAPAFSRETP</sequence>
<dbReference type="EMBL" id="BTTX01000003">
    <property type="protein sequence ID" value="GMU06578.1"/>
    <property type="molecule type" value="Genomic_DNA"/>
</dbReference>